<evidence type="ECO:0000256" key="4">
    <source>
        <dbReference type="SAM" id="MobiDB-lite"/>
    </source>
</evidence>
<accession>A0A834I185</accession>
<name>A0A834I185_RHYFE</name>
<evidence type="ECO:0000256" key="1">
    <source>
        <dbReference type="ARBA" id="ARBA00006281"/>
    </source>
</evidence>
<feature type="compositionally biased region" description="Basic and acidic residues" evidence="4">
    <location>
        <begin position="158"/>
        <end position="172"/>
    </location>
</feature>
<feature type="domain" description="AAR2 N-terminal" evidence="6">
    <location>
        <begin position="13"/>
        <end position="142"/>
    </location>
</feature>
<dbReference type="Gene3D" id="1.25.40.550">
    <property type="entry name" value="Aar2, C-terminal domain-like"/>
    <property type="match status" value="1"/>
</dbReference>
<proteinExistence type="inferred from homology"/>
<dbReference type="PANTHER" id="PTHR12689">
    <property type="entry name" value="A1 CISTRON SPLICING FACTOR AAR2-RELATED"/>
    <property type="match status" value="1"/>
</dbReference>
<dbReference type="InterPro" id="IPR033648">
    <property type="entry name" value="AAR2_C"/>
</dbReference>
<evidence type="ECO:0000256" key="3">
    <source>
        <dbReference type="ARBA" id="ARBA00030625"/>
    </source>
</evidence>
<evidence type="ECO:0000256" key="2">
    <source>
        <dbReference type="ARBA" id="ARBA00016372"/>
    </source>
</evidence>
<keyword evidence="8" id="KW-1185">Reference proteome</keyword>
<dbReference type="InterPro" id="IPR033647">
    <property type="entry name" value="Aar2_N"/>
</dbReference>
<dbReference type="PANTHER" id="PTHR12689:SF4">
    <property type="entry name" value="PROTEIN AAR2 HOMOLOG"/>
    <property type="match status" value="1"/>
</dbReference>
<gene>
    <name evidence="7" type="ORF">GWI33_016196</name>
</gene>
<feature type="domain" description="AAR2 C-terminal" evidence="5">
    <location>
        <begin position="202"/>
        <end position="269"/>
    </location>
</feature>
<dbReference type="InterPro" id="IPR007946">
    <property type="entry name" value="AAR2"/>
</dbReference>
<feature type="region of interest" description="Disordered" evidence="4">
    <location>
        <begin position="158"/>
        <end position="178"/>
    </location>
</feature>
<dbReference type="EMBL" id="JAACXV010014053">
    <property type="protein sequence ID" value="KAF7270858.1"/>
    <property type="molecule type" value="Genomic_DNA"/>
</dbReference>
<reference evidence="7" key="1">
    <citation type="submission" date="2020-08" db="EMBL/GenBank/DDBJ databases">
        <title>Genome sequencing and assembly of the red palm weevil Rhynchophorus ferrugineus.</title>
        <authorList>
            <person name="Dias G.B."/>
            <person name="Bergman C.M."/>
            <person name="Manee M."/>
        </authorList>
    </citation>
    <scope>NUCLEOTIDE SEQUENCE</scope>
    <source>
        <strain evidence="7">AA-2017</strain>
        <tissue evidence="7">Whole larva</tissue>
    </source>
</reference>
<organism evidence="7 8">
    <name type="scientific">Rhynchophorus ferrugineus</name>
    <name type="common">Red palm weevil</name>
    <name type="synonym">Curculio ferrugineus</name>
    <dbReference type="NCBI Taxonomy" id="354439"/>
    <lineage>
        <taxon>Eukaryota</taxon>
        <taxon>Metazoa</taxon>
        <taxon>Ecdysozoa</taxon>
        <taxon>Arthropoda</taxon>
        <taxon>Hexapoda</taxon>
        <taxon>Insecta</taxon>
        <taxon>Pterygota</taxon>
        <taxon>Neoptera</taxon>
        <taxon>Endopterygota</taxon>
        <taxon>Coleoptera</taxon>
        <taxon>Polyphaga</taxon>
        <taxon>Cucujiformia</taxon>
        <taxon>Curculionidae</taxon>
        <taxon>Dryophthorinae</taxon>
        <taxon>Rhynchophorus</taxon>
    </lineage>
</organism>
<dbReference type="Proteomes" id="UP000625711">
    <property type="component" value="Unassembled WGS sequence"/>
</dbReference>
<protein>
    <recommendedName>
        <fullName evidence="2">Protein AAR2 homolog</fullName>
    </recommendedName>
    <alternativeName>
        <fullName evidence="3">AAR2 splicing factor homolog</fullName>
    </alternativeName>
</protein>
<dbReference type="FunFam" id="2.60.34.20:FF:000001">
    <property type="entry name" value="protein AAR2 homolog"/>
    <property type="match status" value="1"/>
</dbReference>
<dbReference type="GO" id="GO:0000244">
    <property type="term" value="P:spliceosomal tri-snRNP complex assembly"/>
    <property type="evidence" value="ECO:0007669"/>
    <property type="project" value="TreeGrafter"/>
</dbReference>
<comment type="similarity">
    <text evidence="1">Belongs to the AAR2 family.</text>
</comment>
<dbReference type="Gene3D" id="2.60.34.20">
    <property type="match status" value="1"/>
</dbReference>
<evidence type="ECO:0000313" key="8">
    <source>
        <dbReference type="Proteomes" id="UP000625711"/>
    </source>
</evidence>
<comment type="caution">
    <text evidence="7">The sequence shown here is derived from an EMBL/GenBank/DDBJ whole genome shotgun (WGS) entry which is preliminary data.</text>
</comment>
<evidence type="ECO:0000259" key="5">
    <source>
        <dbReference type="Pfam" id="PF05282"/>
    </source>
</evidence>
<dbReference type="CDD" id="cd13778">
    <property type="entry name" value="Aar2_C"/>
    <property type="match status" value="1"/>
</dbReference>
<sequence length="355" mass="40806">MDQDTAKKLFNKGGFFILLGVPEGTEFGIDLKSWNTGEKFRGVKMIPPGLHYIFYSAVNNGDTAPRAGLFYYFHSAQVIVKKWNALNECISTDVVSNEEIVGLKDNIKALDNFLGLYPYDIWERWKQLSSHISDNLVKKLIPLNGEVRSALELEGCSNEERKNAHTNDESSTSKRLSRPSYNEFEDDILPELKPKEGTNLRFSVFPVKSYPDGSSPSDITKHSLDSTYLFEQLISSYDVETDILGEMEFCYICFLVGHSFEAFEQWKKIYDNFLSIIELQVKEIPEEFLADIVSNNNFVYVKLRNLFRFIKGCEVDDKLKSKADRLRKNLSDLYQWDFSHLESDDEDDAPVVVEL</sequence>
<dbReference type="InterPro" id="IPR038514">
    <property type="entry name" value="AAR2_C_sf"/>
</dbReference>
<dbReference type="CDD" id="cd13777">
    <property type="entry name" value="Aar2_N"/>
    <property type="match status" value="1"/>
</dbReference>
<dbReference type="AlphaFoldDB" id="A0A834I185"/>
<dbReference type="OrthoDB" id="201752at2759"/>
<dbReference type="Pfam" id="PF20981">
    <property type="entry name" value="AAR2_1st"/>
    <property type="match status" value="1"/>
</dbReference>
<evidence type="ECO:0000313" key="7">
    <source>
        <dbReference type="EMBL" id="KAF7270858.1"/>
    </source>
</evidence>
<evidence type="ECO:0000259" key="6">
    <source>
        <dbReference type="Pfam" id="PF20981"/>
    </source>
</evidence>
<dbReference type="InterPro" id="IPR038516">
    <property type="entry name" value="AAR2_N_sf"/>
</dbReference>
<dbReference type="Pfam" id="PF05282">
    <property type="entry name" value="AAR2"/>
    <property type="match status" value="1"/>
</dbReference>